<dbReference type="SUPFAM" id="SSF53955">
    <property type="entry name" value="Lysozyme-like"/>
    <property type="match status" value="1"/>
</dbReference>
<dbReference type="PANTHER" id="PTHR30163">
    <property type="entry name" value="MEMBRANE-BOUND LYTIC MUREIN TRANSGLYCOSYLASE B"/>
    <property type="match status" value="1"/>
</dbReference>
<keyword evidence="2" id="KW-0378">Hydrolase</keyword>
<dbReference type="InterPro" id="IPR043426">
    <property type="entry name" value="MltB-like"/>
</dbReference>
<dbReference type="Pfam" id="PF13406">
    <property type="entry name" value="SLT_2"/>
    <property type="match status" value="1"/>
</dbReference>
<proteinExistence type="predicted"/>
<evidence type="ECO:0000313" key="2">
    <source>
        <dbReference type="EMBL" id="CAA6810756.1"/>
    </source>
</evidence>
<dbReference type="Gene3D" id="1.10.8.350">
    <property type="entry name" value="Bacterial muramidase"/>
    <property type="match status" value="1"/>
</dbReference>
<dbReference type="InterPro" id="IPR031304">
    <property type="entry name" value="SLT_2"/>
</dbReference>
<dbReference type="InterPro" id="IPR023346">
    <property type="entry name" value="Lysozyme-like_dom_sf"/>
</dbReference>
<feature type="domain" description="Transglycosylase SLT" evidence="1">
    <location>
        <begin position="36"/>
        <end position="333"/>
    </location>
</feature>
<protein>
    <submittedName>
        <fullName evidence="2">Membrane-bound lytic murein transglycosylase B (EC)</fullName>
        <ecNumber evidence="2">3.2.1.-</ecNumber>
    </submittedName>
</protein>
<dbReference type="Gene3D" id="1.10.530.10">
    <property type="match status" value="1"/>
</dbReference>
<organism evidence="2">
    <name type="scientific">uncultured Sulfurovum sp</name>
    <dbReference type="NCBI Taxonomy" id="269237"/>
    <lineage>
        <taxon>Bacteria</taxon>
        <taxon>Pseudomonadati</taxon>
        <taxon>Campylobacterota</taxon>
        <taxon>Epsilonproteobacteria</taxon>
        <taxon>Campylobacterales</taxon>
        <taxon>Sulfurovaceae</taxon>
        <taxon>Sulfurovum</taxon>
        <taxon>environmental samples</taxon>
    </lineage>
</organism>
<gene>
    <name evidence="2" type="ORF">HELGO_WM5228</name>
</gene>
<sequence length="348" mass="41512">MCKIPLKGVILRMLRLFLLLVFLSPLSLFALDYTKKAEVRQFIDMMNKKYNYNRSYLNKIFKQVRKDPIAPHKKSKPKIVKPLSEEYRPQGEWDIYSRVHLENNQSKLGVQFMHKHRKTFERAYEEYGVPPEYITAIIGIESYYGKNRGRYYVFDSLSHLAFNSGKRKKFYKYQLQEFLRMCYREQVEPRAIKGSKSGAIGLAQFMPSNYKPLAVDFDNDGKIRISKPTDAIGSIANYFKESGWKKDEPVGTRVSYEGNRFYGLKTGYKHKYHRKNLLNIRPREHFNYTKKVMLIKLEKEKYDELWYGANNFYVITRYNHSSYYAMAIHQLAQQIKKEYQVKYNKRQT</sequence>
<reference evidence="2" key="1">
    <citation type="submission" date="2020-01" db="EMBL/GenBank/DDBJ databases">
        <authorList>
            <person name="Meier V. D."/>
            <person name="Meier V D."/>
        </authorList>
    </citation>
    <scope>NUCLEOTIDE SEQUENCE</scope>
    <source>
        <strain evidence="2">HLG_WM_MAG_06</strain>
    </source>
</reference>
<dbReference type="AlphaFoldDB" id="A0A6S6T7C1"/>
<dbReference type="GO" id="GO:0016798">
    <property type="term" value="F:hydrolase activity, acting on glycosyl bonds"/>
    <property type="evidence" value="ECO:0007669"/>
    <property type="project" value="UniProtKB-KW"/>
</dbReference>
<dbReference type="PANTHER" id="PTHR30163:SF9">
    <property type="entry name" value="MEMBRANE-BOUND LYTIC MUREIN TRANSGLYCOSYLASE B"/>
    <property type="match status" value="1"/>
</dbReference>
<dbReference type="CDD" id="cd13399">
    <property type="entry name" value="Slt35-like"/>
    <property type="match status" value="1"/>
</dbReference>
<dbReference type="GO" id="GO:0009253">
    <property type="term" value="P:peptidoglycan catabolic process"/>
    <property type="evidence" value="ECO:0007669"/>
    <property type="project" value="TreeGrafter"/>
</dbReference>
<name>A0A6S6T7C1_9BACT</name>
<dbReference type="EMBL" id="CACVAP010000061">
    <property type="protein sequence ID" value="CAA6810756.1"/>
    <property type="molecule type" value="Genomic_DNA"/>
</dbReference>
<accession>A0A6S6T7C1</accession>
<dbReference type="EC" id="3.2.1.-" evidence="2"/>
<evidence type="ECO:0000259" key="1">
    <source>
        <dbReference type="Pfam" id="PF13406"/>
    </source>
</evidence>
<keyword evidence="2" id="KW-0326">Glycosidase</keyword>
<dbReference type="GO" id="GO:0008933">
    <property type="term" value="F:peptidoglycan lytic transglycosylase activity"/>
    <property type="evidence" value="ECO:0007669"/>
    <property type="project" value="TreeGrafter"/>
</dbReference>